<sequence length="291" mass="33056">MSGLSERVGSATISWREDHFKSVYQANHSVENTYEYVQKPLQNTIRELASSTTRDETLLGRTAVPDLPPSRPVTSYQQHYDAKDEAAARLELSQTLNRPSLLQTYPRSLNPIQTHKEHLQSTREEVRELLDAPLLTGEFHGKPESMKYQSFKKENDKLYSPPITIYTETLNRRPSSTPTSPQRSRGISTPYSLNNLHATLFPPLEVEDPEGPNPFNVTPKVTEKDRVSPRKPRNLYPLNNSIDLNKQVDFGPPPALPKSTSRYPEGVRTSPAFTSYKSYYARPRSAPQYTP</sequence>
<organism evidence="2 3">
    <name type="scientific">Planoprotostelium fungivorum</name>
    <dbReference type="NCBI Taxonomy" id="1890364"/>
    <lineage>
        <taxon>Eukaryota</taxon>
        <taxon>Amoebozoa</taxon>
        <taxon>Evosea</taxon>
        <taxon>Variosea</taxon>
        <taxon>Cavosteliida</taxon>
        <taxon>Cavosteliaceae</taxon>
        <taxon>Planoprotostelium</taxon>
    </lineage>
</organism>
<name>A0A2P6MZB6_9EUKA</name>
<dbReference type="Proteomes" id="UP000241769">
    <property type="component" value="Unassembled WGS sequence"/>
</dbReference>
<reference evidence="2 3" key="1">
    <citation type="journal article" date="2018" name="Genome Biol. Evol.">
        <title>Multiple Roots of Fruiting Body Formation in Amoebozoa.</title>
        <authorList>
            <person name="Hillmann F."/>
            <person name="Forbes G."/>
            <person name="Novohradska S."/>
            <person name="Ferling I."/>
            <person name="Riege K."/>
            <person name="Groth M."/>
            <person name="Westermann M."/>
            <person name="Marz M."/>
            <person name="Spaller T."/>
            <person name="Winckler T."/>
            <person name="Schaap P."/>
            <person name="Glockner G."/>
        </authorList>
    </citation>
    <scope>NUCLEOTIDE SEQUENCE [LARGE SCALE GENOMIC DNA]</scope>
    <source>
        <strain evidence="2 3">Jena</strain>
    </source>
</reference>
<proteinExistence type="predicted"/>
<gene>
    <name evidence="2" type="ORF">PROFUN_15106</name>
</gene>
<keyword evidence="3" id="KW-1185">Reference proteome</keyword>
<evidence type="ECO:0000256" key="1">
    <source>
        <dbReference type="SAM" id="MobiDB-lite"/>
    </source>
</evidence>
<dbReference type="InParanoid" id="A0A2P6MZB6"/>
<comment type="caution">
    <text evidence="2">The sequence shown here is derived from an EMBL/GenBank/DDBJ whole genome shotgun (WGS) entry which is preliminary data.</text>
</comment>
<feature type="region of interest" description="Disordered" evidence="1">
    <location>
        <begin position="168"/>
        <end position="190"/>
    </location>
</feature>
<dbReference type="AlphaFoldDB" id="A0A2P6MZB6"/>
<evidence type="ECO:0000313" key="3">
    <source>
        <dbReference type="Proteomes" id="UP000241769"/>
    </source>
</evidence>
<dbReference type="EMBL" id="MDYQ01000286">
    <property type="protein sequence ID" value="PRP77016.1"/>
    <property type="molecule type" value="Genomic_DNA"/>
</dbReference>
<feature type="region of interest" description="Disordered" evidence="1">
    <location>
        <begin position="203"/>
        <end position="272"/>
    </location>
</feature>
<feature type="compositionally biased region" description="Low complexity" evidence="1">
    <location>
        <begin position="172"/>
        <end position="185"/>
    </location>
</feature>
<evidence type="ECO:0000313" key="2">
    <source>
        <dbReference type="EMBL" id="PRP77016.1"/>
    </source>
</evidence>
<protein>
    <submittedName>
        <fullName evidence="2">Uncharacterized protein</fullName>
    </submittedName>
</protein>
<accession>A0A2P6MZB6</accession>